<organism evidence="4 5">
    <name type="scientific">Actinomadura adrarensis</name>
    <dbReference type="NCBI Taxonomy" id="1819600"/>
    <lineage>
        <taxon>Bacteria</taxon>
        <taxon>Bacillati</taxon>
        <taxon>Actinomycetota</taxon>
        <taxon>Actinomycetes</taxon>
        <taxon>Streptosporangiales</taxon>
        <taxon>Thermomonosporaceae</taxon>
        <taxon>Actinomadura</taxon>
    </lineage>
</organism>
<evidence type="ECO:0000256" key="1">
    <source>
        <dbReference type="ARBA" id="ARBA00022729"/>
    </source>
</evidence>
<dbReference type="InterPro" id="IPR014755">
    <property type="entry name" value="Cu-Rt/internalin_Ig-like"/>
</dbReference>
<dbReference type="Pfam" id="PF13313">
    <property type="entry name" value="DUF4082"/>
    <property type="match status" value="2"/>
</dbReference>
<feature type="non-terminal residue" evidence="4">
    <location>
        <position position="1"/>
    </location>
</feature>
<feature type="domain" description="DUF4082" evidence="3">
    <location>
        <begin position="332"/>
        <end position="477"/>
    </location>
</feature>
<evidence type="ECO:0000259" key="2">
    <source>
        <dbReference type="Pfam" id="PF13205"/>
    </source>
</evidence>
<feature type="domain" description="DUF4082" evidence="3">
    <location>
        <begin position="57"/>
        <end position="202"/>
    </location>
</feature>
<dbReference type="Proteomes" id="UP001597083">
    <property type="component" value="Unassembled WGS sequence"/>
</dbReference>
<dbReference type="Pfam" id="PF13205">
    <property type="entry name" value="Big_5"/>
    <property type="match status" value="2"/>
</dbReference>
<evidence type="ECO:0000259" key="3">
    <source>
        <dbReference type="Pfam" id="PF13313"/>
    </source>
</evidence>
<evidence type="ECO:0000313" key="5">
    <source>
        <dbReference type="Proteomes" id="UP001597083"/>
    </source>
</evidence>
<comment type="caution">
    <text evidence="4">The sequence shown here is derived from an EMBL/GenBank/DDBJ whole genome shotgun (WGS) entry which is preliminary data.</text>
</comment>
<feature type="domain" description="SbsA Ig-like" evidence="2">
    <location>
        <begin position="213"/>
        <end position="314"/>
    </location>
</feature>
<feature type="domain" description="SbsA Ig-like" evidence="2">
    <location>
        <begin position="2"/>
        <end position="44"/>
    </location>
</feature>
<dbReference type="InterPro" id="IPR032812">
    <property type="entry name" value="SbsA_Ig"/>
</dbReference>
<keyword evidence="1" id="KW-0732">Signal</keyword>
<keyword evidence="5" id="KW-1185">Reference proteome</keyword>
<proteinExistence type="predicted"/>
<gene>
    <name evidence="4" type="ORF">ACFQ07_29430</name>
</gene>
<dbReference type="Gene3D" id="2.60.40.1220">
    <property type="match status" value="2"/>
</dbReference>
<evidence type="ECO:0000313" key="4">
    <source>
        <dbReference type="EMBL" id="MFD0856398.1"/>
    </source>
</evidence>
<dbReference type="InterPro" id="IPR025141">
    <property type="entry name" value="DUF4082"/>
</dbReference>
<accession>A0ABW3CRZ2</accession>
<protein>
    <submittedName>
        <fullName evidence="4">DUF4082 domain-containing protein</fullName>
    </submittedName>
</protein>
<dbReference type="EMBL" id="JBHTIR010004099">
    <property type="protein sequence ID" value="MFD0856398.1"/>
    <property type="molecule type" value="Genomic_DNA"/>
</dbReference>
<reference evidence="5" key="1">
    <citation type="journal article" date="2019" name="Int. J. Syst. Evol. Microbiol.">
        <title>The Global Catalogue of Microorganisms (GCM) 10K type strain sequencing project: providing services to taxonomists for standard genome sequencing and annotation.</title>
        <authorList>
            <consortium name="The Broad Institute Genomics Platform"/>
            <consortium name="The Broad Institute Genome Sequencing Center for Infectious Disease"/>
            <person name="Wu L."/>
            <person name="Ma J."/>
        </authorList>
    </citation>
    <scope>NUCLEOTIDE SEQUENCE [LARGE SCALE GENOMIC DNA]</scope>
    <source>
        <strain evidence="5">JCM 31696</strain>
    </source>
</reference>
<sequence length="486" mass="50671">TGRTLTFTPSSGLAAATRYTATVSGAQDVAGNTMEGSEQWSFTTSGACPCTLFPSDAVPTTPAENDGGSIEVGVKFTVAKAGWISGVRFYKGPGNTGTHIGNLWRDNGVRLATGTFTNETETGWQTLTFSAPVAVSPGTTYTASYFAPNGHYAADGGFFTNGYDNAPLHGLASSTPGGNGVYSYNPTSRFPVNTWGGANYWVDVVFSDANPGDSTHPTVDAIDPANGATSVPRNAHPSITFDEPMQGGTIQFTLAGPGGAPVDGSVTYNPDTRTATFTPTNPLAWTTQYTAHVQGATDLAGNPLQDDRTWTFTTARPTTPGQCPCSIWPDEAAPQIPNVDDSSAVEVGLKFRTDTNGWVTGVRFYKGAQNTGTHTGSLWDGQGNRLATATFGGESAAGWQEVHFATPVQVTAGTTYVVSYYAPNGHYSANVGAFVHDGVDAPPLHALRSGEDGPNGVFRYGAGGGFPASPSDSNYWVDAIFTTTAP</sequence>
<name>A0ABW3CRZ2_9ACTN</name>